<comment type="caution">
    <text evidence="2">The sequence shown here is derived from an EMBL/GenBank/DDBJ whole genome shotgun (WGS) entry which is preliminary data.</text>
</comment>
<evidence type="ECO:0000313" key="2">
    <source>
        <dbReference type="EMBL" id="OGG79140.1"/>
    </source>
</evidence>
<dbReference type="EMBL" id="MFLZ01000042">
    <property type="protein sequence ID" value="OGG79140.1"/>
    <property type="molecule type" value="Genomic_DNA"/>
</dbReference>
<protein>
    <recommendedName>
        <fullName evidence="4">DUF218 domain-containing protein</fullName>
    </recommendedName>
</protein>
<accession>A0A1F6EZV6</accession>
<sequence length="164" mass="18378">MAFGIPATLWSNRCIAEAASWRALVLRGPVFTQIGIRMWDGIPTFQIPGESSTSWATTMQMAFGAVDWAQKNGIDELWIVAARSHLARALRDVRFAVRKAGASIEVRAAPEVGNFSDADWFRKESGQLRTRSRFFWLCYNTALFLVPMGIYLRIAGRPLRPAVT</sequence>
<evidence type="ECO:0000256" key="1">
    <source>
        <dbReference type="SAM" id="Phobius"/>
    </source>
</evidence>
<proteinExistence type="predicted"/>
<gene>
    <name evidence="2" type="ORF">A3A39_00775</name>
</gene>
<feature type="transmembrane region" description="Helical" evidence="1">
    <location>
        <begin position="134"/>
        <end position="154"/>
    </location>
</feature>
<evidence type="ECO:0008006" key="4">
    <source>
        <dbReference type="Google" id="ProtNLM"/>
    </source>
</evidence>
<keyword evidence="1" id="KW-0472">Membrane</keyword>
<dbReference type="AlphaFoldDB" id="A0A1F6EZV6"/>
<organism evidence="2 3">
    <name type="scientific">Candidatus Kaiserbacteria bacterium RIFCSPLOWO2_01_FULL_54_13</name>
    <dbReference type="NCBI Taxonomy" id="1798512"/>
    <lineage>
        <taxon>Bacteria</taxon>
        <taxon>Candidatus Kaiseribacteriota</taxon>
    </lineage>
</organism>
<evidence type="ECO:0000313" key="3">
    <source>
        <dbReference type="Proteomes" id="UP000177372"/>
    </source>
</evidence>
<reference evidence="2 3" key="1">
    <citation type="journal article" date="2016" name="Nat. Commun.">
        <title>Thousands of microbial genomes shed light on interconnected biogeochemical processes in an aquifer system.</title>
        <authorList>
            <person name="Anantharaman K."/>
            <person name="Brown C.T."/>
            <person name="Hug L.A."/>
            <person name="Sharon I."/>
            <person name="Castelle C.J."/>
            <person name="Probst A.J."/>
            <person name="Thomas B.C."/>
            <person name="Singh A."/>
            <person name="Wilkins M.J."/>
            <person name="Karaoz U."/>
            <person name="Brodie E.L."/>
            <person name="Williams K.H."/>
            <person name="Hubbard S.S."/>
            <person name="Banfield J.F."/>
        </authorList>
    </citation>
    <scope>NUCLEOTIDE SEQUENCE [LARGE SCALE GENOMIC DNA]</scope>
</reference>
<name>A0A1F6EZV6_9BACT</name>
<keyword evidence="1" id="KW-1133">Transmembrane helix</keyword>
<keyword evidence="1" id="KW-0812">Transmembrane</keyword>
<dbReference type="Proteomes" id="UP000177372">
    <property type="component" value="Unassembled WGS sequence"/>
</dbReference>